<dbReference type="RefSeq" id="WP_322520508.1">
    <property type="nucleotide sequence ID" value="NZ_CP140153.1"/>
</dbReference>
<keyword evidence="5 9" id="KW-0862">Zinc</keyword>
<dbReference type="EC" id="3.4.24.70" evidence="8"/>
<dbReference type="InterPro" id="IPR034005">
    <property type="entry name" value="M3A_DCP"/>
</dbReference>
<dbReference type="Pfam" id="PF01432">
    <property type="entry name" value="Peptidase_M3"/>
    <property type="match status" value="1"/>
</dbReference>
<dbReference type="EMBL" id="CP140153">
    <property type="protein sequence ID" value="WQH15480.1"/>
    <property type="molecule type" value="Genomic_DNA"/>
</dbReference>
<dbReference type="GO" id="GO:0004222">
    <property type="term" value="F:metalloendopeptidase activity"/>
    <property type="evidence" value="ECO:0007669"/>
    <property type="project" value="UniProtKB-EC"/>
</dbReference>
<evidence type="ECO:0000256" key="5">
    <source>
        <dbReference type="ARBA" id="ARBA00022833"/>
    </source>
</evidence>
<keyword evidence="6 9" id="KW-0482">Metalloprotease</keyword>
<organism evidence="12 13">
    <name type="scientific">Guyparkeria halophila</name>
    <dbReference type="NCBI Taxonomy" id="47960"/>
    <lineage>
        <taxon>Bacteria</taxon>
        <taxon>Pseudomonadati</taxon>
        <taxon>Pseudomonadota</taxon>
        <taxon>Gammaproteobacteria</taxon>
        <taxon>Chromatiales</taxon>
        <taxon>Thioalkalibacteraceae</taxon>
        <taxon>Guyparkeria</taxon>
    </lineage>
</organism>
<dbReference type="Pfam" id="PF19310">
    <property type="entry name" value="TOP_N"/>
    <property type="match status" value="1"/>
</dbReference>
<dbReference type="InterPro" id="IPR024079">
    <property type="entry name" value="MetalloPept_cat_dom_sf"/>
</dbReference>
<dbReference type="InterPro" id="IPR001567">
    <property type="entry name" value="Pept_M3A_M3B_dom"/>
</dbReference>
<comment type="cofactor">
    <cofactor evidence="9">
        <name>Zn(2+)</name>
        <dbReference type="ChEBI" id="CHEBI:29105"/>
    </cofactor>
    <text evidence="9">Binds 1 zinc ion.</text>
</comment>
<protein>
    <recommendedName>
        <fullName evidence="8">oligopeptidase A</fullName>
        <ecNumber evidence="8">3.4.24.70</ecNumber>
    </recommendedName>
</protein>
<evidence type="ECO:0000259" key="11">
    <source>
        <dbReference type="Pfam" id="PF19310"/>
    </source>
</evidence>
<feature type="domain" description="Oligopeptidase A N-terminal" evidence="11">
    <location>
        <begin position="30"/>
        <end position="147"/>
    </location>
</feature>
<dbReference type="InterPro" id="IPR045666">
    <property type="entry name" value="OpdA_N"/>
</dbReference>
<gene>
    <name evidence="12" type="primary">prlC</name>
    <name evidence="12" type="ORF">SR882_06830</name>
</gene>
<evidence type="ECO:0000256" key="8">
    <source>
        <dbReference type="ARBA" id="ARBA00026100"/>
    </source>
</evidence>
<evidence type="ECO:0000256" key="4">
    <source>
        <dbReference type="ARBA" id="ARBA00022801"/>
    </source>
</evidence>
<reference evidence="12 13" key="1">
    <citation type="submission" date="2023-11" db="EMBL/GenBank/DDBJ databases">
        <title>MicrobeMod: A computational toolkit for identifying prokaryotic methylation and restriction-modification with nanopore sequencing.</title>
        <authorList>
            <person name="Crits-Christoph A."/>
            <person name="Kang S.C."/>
            <person name="Lee H."/>
            <person name="Ostrov N."/>
        </authorList>
    </citation>
    <scope>NUCLEOTIDE SEQUENCE [LARGE SCALE GENOMIC DNA]</scope>
    <source>
        <strain evidence="12 13">ATCC 49870</strain>
    </source>
</reference>
<dbReference type="Proteomes" id="UP001327459">
    <property type="component" value="Chromosome"/>
</dbReference>
<dbReference type="Gene3D" id="1.10.1370.40">
    <property type="match status" value="1"/>
</dbReference>
<evidence type="ECO:0000256" key="2">
    <source>
        <dbReference type="ARBA" id="ARBA00022670"/>
    </source>
</evidence>
<evidence type="ECO:0000313" key="12">
    <source>
        <dbReference type="EMBL" id="WQH15480.1"/>
    </source>
</evidence>
<evidence type="ECO:0000256" key="7">
    <source>
        <dbReference type="ARBA" id="ARBA00024603"/>
    </source>
</evidence>
<dbReference type="InterPro" id="IPR024077">
    <property type="entry name" value="Neurolysin/TOP_dom2"/>
</dbReference>
<dbReference type="NCBIfam" id="NF008159">
    <property type="entry name" value="PRK10911.1"/>
    <property type="match status" value="1"/>
</dbReference>
<evidence type="ECO:0000256" key="9">
    <source>
        <dbReference type="RuleBase" id="RU003435"/>
    </source>
</evidence>
<proteinExistence type="inferred from homology"/>
<dbReference type="CDD" id="cd06456">
    <property type="entry name" value="M3A_DCP"/>
    <property type="match status" value="1"/>
</dbReference>
<comment type="similarity">
    <text evidence="1 9">Belongs to the peptidase M3 family.</text>
</comment>
<dbReference type="PANTHER" id="PTHR11804:SF84">
    <property type="entry name" value="SACCHAROLYSIN"/>
    <property type="match status" value="1"/>
</dbReference>
<evidence type="ECO:0000256" key="3">
    <source>
        <dbReference type="ARBA" id="ARBA00022723"/>
    </source>
</evidence>
<dbReference type="SUPFAM" id="SSF55486">
    <property type="entry name" value="Metalloproteases ('zincins'), catalytic domain"/>
    <property type="match status" value="1"/>
</dbReference>
<keyword evidence="4 9" id="KW-0378">Hydrolase</keyword>
<feature type="domain" description="Peptidase M3A/M3B catalytic" evidence="10">
    <location>
        <begin position="222"/>
        <end position="677"/>
    </location>
</feature>
<evidence type="ECO:0000259" key="10">
    <source>
        <dbReference type="Pfam" id="PF01432"/>
    </source>
</evidence>
<keyword evidence="2 9" id="KW-0645">Protease</keyword>
<evidence type="ECO:0000313" key="13">
    <source>
        <dbReference type="Proteomes" id="UP001327459"/>
    </source>
</evidence>
<comment type="catalytic activity">
    <reaction evidence="7">
        <text>Hydrolysis of oligopeptides, with broad specificity. Gly or Ala commonly occur as P1 or P1' residues, but more distant residues are also important, as is shown by the fact that Z-Gly-Pro-Gly-|-Gly-Pro-Ala is cleaved, but not Z-(Gly)(5).</text>
        <dbReference type="EC" id="3.4.24.70"/>
    </reaction>
</comment>
<keyword evidence="13" id="KW-1185">Reference proteome</keyword>
<dbReference type="Gene3D" id="3.40.390.10">
    <property type="entry name" value="Collagenase (Catalytic Domain)"/>
    <property type="match status" value="1"/>
</dbReference>
<accession>A0ABZ0YTH6</accession>
<name>A0ABZ0YTH6_9GAMM</name>
<evidence type="ECO:0000256" key="6">
    <source>
        <dbReference type="ARBA" id="ARBA00023049"/>
    </source>
</evidence>
<evidence type="ECO:0000256" key="1">
    <source>
        <dbReference type="ARBA" id="ARBA00006040"/>
    </source>
</evidence>
<dbReference type="Gene3D" id="1.10.1370.10">
    <property type="entry name" value="Neurolysin, domain 3"/>
    <property type="match status" value="1"/>
</dbReference>
<dbReference type="InterPro" id="IPR045090">
    <property type="entry name" value="Pept_M3A_M3B"/>
</dbReference>
<sequence>MSNPLLDTPDLPAFDRILPEHVEPAIDRILSENRAAIAERLDQGAPFSWENFAAPMEALEDRIDRAWSPVSHLNAVVNTPELRAAYEACLPKLSDYSTDLGQNEALFAAYREVSERADFETLSVAQRRVVENAIRDFRLAGVDLEPADKARFKALKSELSQLSTRFANNLLDATNAWSLNIADETRLAGLPASSRALFREAAERAEGTGWRITLDMPSFIAVMTHAEDRDLRETLYEAFVTRASDVGPHAGQWDNGPVMDRILAIRHELAQLLGFDNYAQRSLETKMATNPTEVLEFLQELAQQAVPKARQELADLQAFARQIDGPETLKPWDLAFFGEKLREARFAISQEQLKPYFPADRVVEGLFTVVGRLFGIRVRERDDVPTWHPDVRFFAIEDHDGNPRGRFYLDLYARAHKRGGAWMAGAIQRRRLPDGSIQQPAAFLTCNFTPPVGDDPALLTHDEVTTLFHEFGHGLHHLLTQVDAASVSGISGVAWDAVELPSQFLENWCWEREALDLFAHHYQTGEPLPAELFDRLRAARQFQAGMQMVRQLEFSLFDLLLHQDFDPATGARIQETLDQVRQSVAVIQPPAYNRFQHGFAHIFAGGYAAGYYSYKWAEVLSADAWSRFEEDGVFNERAGSDFLVHILERGGSEDPMALFKAFRGREPSIEPLLKQHGIATSEGATR</sequence>
<dbReference type="PANTHER" id="PTHR11804">
    <property type="entry name" value="PROTEASE M3 THIMET OLIGOPEPTIDASE-RELATED"/>
    <property type="match status" value="1"/>
</dbReference>
<keyword evidence="3 9" id="KW-0479">Metal-binding</keyword>